<dbReference type="PANTHER" id="PTHR43143:SF4">
    <property type="entry name" value="CALCINEURIN-LIKE PHOSPHOESTERASE DOMAIN-CONTAINING PROTEIN"/>
    <property type="match status" value="1"/>
</dbReference>
<dbReference type="PANTHER" id="PTHR43143">
    <property type="entry name" value="METALLOPHOSPHOESTERASE, CALCINEURIN SUPERFAMILY"/>
    <property type="match status" value="1"/>
</dbReference>
<dbReference type="InterPro" id="IPR051918">
    <property type="entry name" value="STPP_CPPED1"/>
</dbReference>
<dbReference type="Pfam" id="PF00149">
    <property type="entry name" value="Metallophos"/>
    <property type="match status" value="1"/>
</dbReference>
<name>A0ABZ2YYQ6_9BACT</name>
<evidence type="ECO:0000313" key="2">
    <source>
        <dbReference type="EMBL" id="WZN44478.1"/>
    </source>
</evidence>
<reference evidence="2 3" key="1">
    <citation type="submission" date="2024-03" db="EMBL/GenBank/DDBJ databases">
        <title>Chitinophaga caseinilytica sp. nov., a casein hydrolysing bacterium isolated from forest soil.</title>
        <authorList>
            <person name="Lee D.S."/>
            <person name="Han D.M."/>
            <person name="Baek J.H."/>
            <person name="Choi D.G."/>
            <person name="Jeon J.H."/>
            <person name="Jeon C.O."/>
        </authorList>
    </citation>
    <scope>NUCLEOTIDE SEQUENCE [LARGE SCALE GENOMIC DNA]</scope>
    <source>
        <strain evidence="2 3">KACC 19118</strain>
    </source>
</reference>
<dbReference type="SUPFAM" id="SSF56300">
    <property type="entry name" value="Metallo-dependent phosphatases"/>
    <property type="match status" value="1"/>
</dbReference>
<keyword evidence="3" id="KW-1185">Reference proteome</keyword>
<dbReference type="EMBL" id="CP150096">
    <property type="protein sequence ID" value="WZN44478.1"/>
    <property type="molecule type" value="Genomic_DNA"/>
</dbReference>
<accession>A0ABZ2YYQ6</accession>
<proteinExistence type="predicted"/>
<evidence type="ECO:0000313" key="3">
    <source>
        <dbReference type="Proteomes" id="UP001449657"/>
    </source>
</evidence>
<organism evidence="2 3">
    <name type="scientific">Chitinophaga caseinilytica</name>
    <dbReference type="NCBI Taxonomy" id="2267521"/>
    <lineage>
        <taxon>Bacteria</taxon>
        <taxon>Pseudomonadati</taxon>
        <taxon>Bacteroidota</taxon>
        <taxon>Chitinophagia</taxon>
        <taxon>Chitinophagales</taxon>
        <taxon>Chitinophagaceae</taxon>
        <taxon>Chitinophaga</taxon>
    </lineage>
</organism>
<dbReference type="RefSeq" id="WP_341839259.1">
    <property type="nucleotide sequence ID" value="NZ_CP149792.1"/>
</dbReference>
<protein>
    <submittedName>
        <fullName evidence="2">Metallophosphoesterase</fullName>
    </submittedName>
</protein>
<dbReference type="InterPro" id="IPR029052">
    <property type="entry name" value="Metallo-depent_PP-like"/>
</dbReference>
<dbReference type="Proteomes" id="UP001449657">
    <property type="component" value="Chromosome"/>
</dbReference>
<evidence type="ECO:0000259" key="1">
    <source>
        <dbReference type="Pfam" id="PF00149"/>
    </source>
</evidence>
<dbReference type="InterPro" id="IPR004843">
    <property type="entry name" value="Calcineurin-like_PHP"/>
</dbReference>
<gene>
    <name evidence="2" type="ORF">WJU22_16405</name>
</gene>
<feature type="domain" description="Calcineurin-like phosphoesterase" evidence="1">
    <location>
        <begin position="43"/>
        <end position="218"/>
    </location>
</feature>
<sequence>MINRRDFIGLSLKSIVLIGAGSALQSFAPGSFVLPPRRKVKLRFALASDGHYGQPQTTFVENHSAMVQLLNKEAAGRGLDFTVINGDVFHNEPALIHPAKAAWDQLSTKYYVSHGNHDMIEESEWEKVFGTPWHHDFTVGNNAFVVLNTADIKGKYVCPDLDWTRDHLAKHTNAKNLFVIQHITPVKWTEHGIDCPELVDMFSKQQNLRAIFHGHDHAEDGMKEKNGKHYFFDGHLGGSWGVSYFGYRIVEVLQNGDVLCYQVNPKATDPVNSTTVKR</sequence>
<dbReference type="Gene3D" id="3.60.21.10">
    <property type="match status" value="1"/>
</dbReference>